<evidence type="ECO:0000313" key="3">
    <source>
        <dbReference type="Proteomes" id="UP000242287"/>
    </source>
</evidence>
<sequence length="64" mass="6967">MQLGSIVTIFAVVFAAMTQSIAAPAKKVYTVKRVYHAVITKSPYMVERTSTMVWTAEATPTDSA</sequence>
<organism evidence="2 3">
    <name type="scientific">Amanita thiersii Skay4041</name>
    <dbReference type="NCBI Taxonomy" id="703135"/>
    <lineage>
        <taxon>Eukaryota</taxon>
        <taxon>Fungi</taxon>
        <taxon>Dikarya</taxon>
        <taxon>Basidiomycota</taxon>
        <taxon>Agaricomycotina</taxon>
        <taxon>Agaricomycetes</taxon>
        <taxon>Agaricomycetidae</taxon>
        <taxon>Agaricales</taxon>
        <taxon>Pluteineae</taxon>
        <taxon>Amanitaceae</taxon>
        <taxon>Amanita</taxon>
    </lineage>
</organism>
<keyword evidence="3" id="KW-1185">Reference proteome</keyword>
<feature type="chain" id="PRO_5012496156" evidence="1">
    <location>
        <begin position="23"/>
        <end position="64"/>
    </location>
</feature>
<dbReference type="AlphaFoldDB" id="A0A2A9N9Z6"/>
<evidence type="ECO:0000256" key="1">
    <source>
        <dbReference type="SAM" id="SignalP"/>
    </source>
</evidence>
<accession>A0A2A9N9Z6</accession>
<name>A0A2A9N9Z6_9AGAR</name>
<keyword evidence="1" id="KW-0732">Signal</keyword>
<evidence type="ECO:0000313" key="2">
    <source>
        <dbReference type="EMBL" id="PFH47835.1"/>
    </source>
</evidence>
<dbReference type="EMBL" id="KZ302089">
    <property type="protein sequence ID" value="PFH47835.1"/>
    <property type="molecule type" value="Genomic_DNA"/>
</dbReference>
<feature type="signal peptide" evidence="1">
    <location>
        <begin position="1"/>
        <end position="22"/>
    </location>
</feature>
<dbReference type="OrthoDB" id="3025387at2759"/>
<reference evidence="2 3" key="1">
    <citation type="submission" date="2014-02" db="EMBL/GenBank/DDBJ databases">
        <title>Transposable element dynamics among asymbiotic and ectomycorrhizal Amanita fungi.</title>
        <authorList>
            <consortium name="DOE Joint Genome Institute"/>
            <person name="Hess J."/>
            <person name="Skrede I."/>
            <person name="Wolfe B."/>
            <person name="LaButti K."/>
            <person name="Ohm R.A."/>
            <person name="Grigoriev I.V."/>
            <person name="Pringle A."/>
        </authorList>
    </citation>
    <scope>NUCLEOTIDE SEQUENCE [LARGE SCALE GENOMIC DNA]</scope>
    <source>
        <strain evidence="2 3">SKay4041</strain>
    </source>
</reference>
<protein>
    <submittedName>
        <fullName evidence="2">Uncharacterized protein</fullName>
    </submittedName>
</protein>
<proteinExistence type="predicted"/>
<gene>
    <name evidence="2" type="ORF">AMATHDRAFT_6368</name>
</gene>
<dbReference type="Proteomes" id="UP000242287">
    <property type="component" value="Unassembled WGS sequence"/>
</dbReference>